<organism evidence="1 2">
    <name type="scientific">Kaistia soli DSM 19436</name>
    <dbReference type="NCBI Taxonomy" id="1122133"/>
    <lineage>
        <taxon>Bacteria</taxon>
        <taxon>Pseudomonadati</taxon>
        <taxon>Pseudomonadota</taxon>
        <taxon>Alphaproteobacteria</taxon>
        <taxon>Hyphomicrobiales</taxon>
        <taxon>Kaistiaceae</taxon>
        <taxon>Kaistia</taxon>
    </lineage>
</organism>
<dbReference type="AlphaFoldDB" id="A0A1M5LCY9"/>
<protein>
    <submittedName>
        <fullName evidence="1">Uncharacterized protein</fullName>
    </submittedName>
</protein>
<reference evidence="1 2" key="1">
    <citation type="submission" date="2016-11" db="EMBL/GenBank/DDBJ databases">
        <authorList>
            <person name="Jaros S."/>
            <person name="Januszkiewicz K."/>
            <person name="Wedrychowicz H."/>
        </authorList>
    </citation>
    <scope>NUCLEOTIDE SEQUENCE [LARGE SCALE GENOMIC DNA]</scope>
    <source>
        <strain evidence="1 2">DSM 19436</strain>
    </source>
</reference>
<dbReference type="EMBL" id="FQUP01000006">
    <property type="protein sequence ID" value="SHG62972.1"/>
    <property type="molecule type" value="Genomic_DNA"/>
</dbReference>
<accession>A0A1M5LCY9</accession>
<dbReference type="Proteomes" id="UP000184485">
    <property type="component" value="Unassembled WGS sequence"/>
</dbReference>
<dbReference type="STRING" id="1122133.SAMN02745157_4564"/>
<evidence type="ECO:0000313" key="2">
    <source>
        <dbReference type="Proteomes" id="UP000184485"/>
    </source>
</evidence>
<name>A0A1M5LCY9_9HYPH</name>
<evidence type="ECO:0000313" key="1">
    <source>
        <dbReference type="EMBL" id="SHG62972.1"/>
    </source>
</evidence>
<gene>
    <name evidence="1" type="ORF">SAMN02745157_4564</name>
</gene>
<sequence length="148" mass="15861">MGRVRARKENAGGARQSWKVKTHAMWKRVETLMTTMALTLALVAVAAATGKFATKAEFLGAVAGKSLTTTTKSGKPFNAVYEAGGSGIFTLGSNKAAAFKWTFKGDTLCSVFKTMNFTECNKVEIAGPTVVRFIDAKSGRLNNTYSVH</sequence>
<proteinExistence type="predicted"/>
<keyword evidence="2" id="KW-1185">Reference proteome</keyword>